<feature type="compositionally biased region" description="Polar residues" evidence="1">
    <location>
        <begin position="517"/>
        <end position="535"/>
    </location>
</feature>
<evidence type="ECO:0000313" key="5">
    <source>
        <dbReference type="Proteomes" id="UP001177023"/>
    </source>
</evidence>
<dbReference type="Gene3D" id="2.30.30.140">
    <property type="match status" value="1"/>
</dbReference>
<keyword evidence="2" id="KW-0472">Membrane</keyword>
<dbReference type="SUPFAM" id="SSF63748">
    <property type="entry name" value="Tudor/PWWP/MBT"/>
    <property type="match status" value="1"/>
</dbReference>
<dbReference type="Pfam" id="PF00567">
    <property type="entry name" value="TUDOR"/>
    <property type="match status" value="1"/>
</dbReference>
<evidence type="ECO:0000259" key="3">
    <source>
        <dbReference type="PROSITE" id="PS50304"/>
    </source>
</evidence>
<feature type="compositionally biased region" description="Low complexity" evidence="1">
    <location>
        <begin position="775"/>
        <end position="797"/>
    </location>
</feature>
<organism evidence="4 5">
    <name type="scientific">Mesorhabditis spiculigera</name>
    <dbReference type="NCBI Taxonomy" id="96644"/>
    <lineage>
        <taxon>Eukaryota</taxon>
        <taxon>Metazoa</taxon>
        <taxon>Ecdysozoa</taxon>
        <taxon>Nematoda</taxon>
        <taxon>Chromadorea</taxon>
        <taxon>Rhabditida</taxon>
        <taxon>Rhabditina</taxon>
        <taxon>Rhabditomorpha</taxon>
        <taxon>Rhabditoidea</taxon>
        <taxon>Rhabditidae</taxon>
        <taxon>Mesorhabditinae</taxon>
        <taxon>Mesorhabditis</taxon>
    </lineage>
</organism>
<sequence>MGAHIGNATTWTIPGLPSLTIPAQPGEYVDAVVSTFRDEQQLELHLISAKYSLEWIHRELAVTQTLAKLNNPRKGDLAVTRIGPQKVWYRAVVLNRETAAEVQIMLLDYGTLELVDFRELFDMPATVRHIPPLSFPLAVPKPMLIGVREEDMRTTLKQAKLTFKLGASTDGFVFNGGDLRVFDMASGALVPVNEAVRRAGGQLERVEYNIISGTDTTPLPQFELSRIANSASGPMPMILEQSMVLRSNSLLGNAAVLAISVVVGLGIIQCAVFAVIIYRCWRKRQQALSSTRDEPAGQVHPGGGGPSAEADNDGDAGPTVGTPPAPAPPRLASSLASASTRTVTLAGVVSDMVEQSEERGSPAPEPSTCPATATPGVPVPTTSARTLPTPAMMLMTDPNMVVVEDETTVVANSAASAGRTNPRTVNPRPAQSTLTAVTLMATARIQSQSAKMAETQLSRTPMRSDGTQMATDWSFPAQSTQGSKTVVNKRAIVVETCATDPTIRGVASLPVDSRTSVTTPMMSTQRPGTLSTNTAGARRHATAVRIDNHDGETVKIDEPGGGPATAHSVTTKTALRFGAGRSDGVWHRNRRPSEDETSEDDADSEEDDSEETSDEDRIPAYCILNEEAKHDKLYYASSMSGSRSVHAAQREGSALRTPPSPAVTLHDSDLETPRFEPIHRLLDDMVTTDSSYKITTPTGYEKGLLDSPAIPYTPTQPSWRLHQQPRANAVEVELISTRAIGPVRSTPNPYATSNDSARSLSFSVTSRQPPPPVMASSSSSSTSFHSAATNNNNQHRP</sequence>
<feature type="compositionally biased region" description="Basic and acidic residues" evidence="1">
    <location>
        <begin position="546"/>
        <end position="558"/>
    </location>
</feature>
<comment type="caution">
    <text evidence="4">The sequence shown here is derived from an EMBL/GenBank/DDBJ whole genome shotgun (WGS) entry which is preliminary data.</text>
</comment>
<protein>
    <recommendedName>
        <fullName evidence="3">Tudor domain-containing protein</fullName>
    </recommendedName>
</protein>
<evidence type="ECO:0000313" key="4">
    <source>
        <dbReference type="EMBL" id="CAJ0561716.1"/>
    </source>
</evidence>
<feature type="region of interest" description="Disordered" evidence="1">
    <location>
        <begin position="517"/>
        <end position="619"/>
    </location>
</feature>
<dbReference type="InterPro" id="IPR002999">
    <property type="entry name" value="Tudor"/>
</dbReference>
<name>A0AA36C7H7_9BILA</name>
<feature type="compositionally biased region" description="Polar residues" evidence="1">
    <location>
        <begin position="745"/>
        <end position="767"/>
    </location>
</feature>
<gene>
    <name evidence="4" type="ORF">MSPICULIGERA_LOCUS1915</name>
</gene>
<keyword evidence="5" id="KW-1185">Reference proteome</keyword>
<evidence type="ECO:0000256" key="2">
    <source>
        <dbReference type="SAM" id="Phobius"/>
    </source>
</evidence>
<keyword evidence="2" id="KW-1133">Transmembrane helix</keyword>
<feature type="region of interest" description="Disordered" evidence="1">
    <location>
        <begin position="448"/>
        <end position="467"/>
    </location>
</feature>
<feature type="non-terminal residue" evidence="4">
    <location>
        <position position="797"/>
    </location>
</feature>
<feature type="region of interest" description="Disordered" evidence="1">
    <location>
        <begin position="289"/>
        <end position="337"/>
    </location>
</feature>
<feature type="compositionally biased region" description="Low complexity" evidence="1">
    <location>
        <begin position="370"/>
        <end position="382"/>
    </location>
</feature>
<evidence type="ECO:0000256" key="1">
    <source>
        <dbReference type="SAM" id="MobiDB-lite"/>
    </source>
</evidence>
<feature type="transmembrane region" description="Helical" evidence="2">
    <location>
        <begin position="250"/>
        <end position="278"/>
    </location>
</feature>
<accession>A0AA36C7H7</accession>
<feature type="region of interest" description="Disordered" evidence="1">
    <location>
        <begin position="352"/>
        <end position="382"/>
    </location>
</feature>
<feature type="domain" description="Tudor" evidence="3">
    <location>
        <begin position="71"/>
        <end position="130"/>
    </location>
</feature>
<feature type="region of interest" description="Disordered" evidence="1">
    <location>
        <begin position="742"/>
        <end position="797"/>
    </location>
</feature>
<dbReference type="PROSITE" id="PS50304">
    <property type="entry name" value="TUDOR"/>
    <property type="match status" value="1"/>
</dbReference>
<feature type="compositionally biased region" description="Acidic residues" evidence="1">
    <location>
        <begin position="595"/>
        <end position="614"/>
    </location>
</feature>
<feature type="region of interest" description="Disordered" evidence="1">
    <location>
        <begin position="645"/>
        <end position="667"/>
    </location>
</feature>
<proteinExistence type="predicted"/>
<dbReference type="EMBL" id="CATQJA010000578">
    <property type="protein sequence ID" value="CAJ0561716.1"/>
    <property type="molecule type" value="Genomic_DNA"/>
</dbReference>
<dbReference type="AlphaFoldDB" id="A0AA36C7H7"/>
<reference evidence="4" key="1">
    <citation type="submission" date="2023-06" db="EMBL/GenBank/DDBJ databases">
        <authorList>
            <person name="Delattre M."/>
        </authorList>
    </citation>
    <scope>NUCLEOTIDE SEQUENCE</scope>
    <source>
        <strain evidence="4">AF72</strain>
    </source>
</reference>
<keyword evidence="2" id="KW-0812">Transmembrane</keyword>
<dbReference type="Proteomes" id="UP001177023">
    <property type="component" value="Unassembled WGS sequence"/>
</dbReference>